<dbReference type="AlphaFoldDB" id="A0A848IXG2"/>
<keyword evidence="2" id="KW-1185">Reference proteome</keyword>
<dbReference type="Proteomes" id="UP000559010">
    <property type="component" value="Unassembled WGS sequence"/>
</dbReference>
<evidence type="ECO:0000313" key="2">
    <source>
        <dbReference type="Proteomes" id="UP000559010"/>
    </source>
</evidence>
<accession>A0A848IXG2</accession>
<gene>
    <name evidence="1" type="ORF">HH304_07990</name>
</gene>
<dbReference type="PROSITE" id="PS51257">
    <property type="entry name" value="PROKAR_LIPOPROTEIN"/>
    <property type="match status" value="1"/>
</dbReference>
<evidence type="ECO:0000313" key="1">
    <source>
        <dbReference type="EMBL" id="NMM48336.1"/>
    </source>
</evidence>
<protein>
    <recommendedName>
        <fullName evidence="3">Lipoprotein</fullName>
    </recommendedName>
</protein>
<comment type="caution">
    <text evidence="1">The sequence shown here is derived from an EMBL/GenBank/DDBJ whole genome shotgun (WGS) entry which is preliminary data.</text>
</comment>
<dbReference type="RefSeq" id="WP_169679968.1">
    <property type="nucleotide sequence ID" value="NZ_JABBNU010000004.1"/>
</dbReference>
<dbReference type="EMBL" id="JABBNU010000004">
    <property type="protein sequence ID" value="NMM48336.1"/>
    <property type="molecule type" value="Genomic_DNA"/>
</dbReference>
<name>A0A848IXG2_9BACT</name>
<organism evidence="1 2">
    <name type="scientific">Marinigracilibium pacificum</name>
    <dbReference type="NCBI Taxonomy" id="2729599"/>
    <lineage>
        <taxon>Bacteria</taxon>
        <taxon>Pseudomonadati</taxon>
        <taxon>Bacteroidota</taxon>
        <taxon>Cytophagia</taxon>
        <taxon>Cytophagales</taxon>
        <taxon>Flammeovirgaceae</taxon>
        <taxon>Marinigracilibium</taxon>
    </lineage>
</organism>
<proteinExistence type="predicted"/>
<evidence type="ECO:0008006" key="3">
    <source>
        <dbReference type="Google" id="ProtNLM"/>
    </source>
</evidence>
<reference evidence="1 2" key="1">
    <citation type="submission" date="2020-04" db="EMBL/GenBank/DDBJ databases">
        <title>Flammeovirgaceae bacterium KN852 isolated from deep sea.</title>
        <authorList>
            <person name="Zhang D.-C."/>
        </authorList>
    </citation>
    <scope>NUCLEOTIDE SEQUENCE [LARGE SCALE GENOMIC DNA]</scope>
    <source>
        <strain evidence="1 2">KN852</strain>
    </source>
</reference>
<sequence length="210" mass="24233">MNELFNKYIIILLSLLLITGCGSKTPRNPVSDNDFQSILTLVIDSTLVENNDINNNINVPDYIYPPDADSTLENRVYILEEHKPGIIFIDSLTIGVPQDDIENIRKKLTDDNFEDDFLNIFTELSNAKSRKALQLYLLLTRNDIEFVDHYTESEDFYFLQISELIINDRGNKAVLYADFTCEGECGARVLYLFEKSGQWRIKKRYIISVS</sequence>